<dbReference type="InterPro" id="IPR006439">
    <property type="entry name" value="HAD-SF_hydro_IA"/>
</dbReference>
<reference evidence="9" key="2">
    <citation type="submission" date="2015-06" db="UniProtKB">
        <authorList>
            <consortium name="EnsemblPlants"/>
        </authorList>
    </citation>
    <scope>IDENTIFICATION</scope>
</reference>
<dbReference type="EC" id="3.1.3.21" evidence="5"/>
<dbReference type="FunFam" id="1.10.150.240:FF:000001">
    <property type="entry name" value="Haloacid dehalogenase-like hydrolase domain"/>
    <property type="match status" value="1"/>
</dbReference>
<dbReference type="PANTHER" id="PTHR18901:SF38">
    <property type="entry name" value="PSEUDOURIDINE-5'-PHOSPHATASE"/>
    <property type="match status" value="1"/>
</dbReference>
<dbReference type="InterPro" id="IPR023198">
    <property type="entry name" value="PGP-like_dom2"/>
</dbReference>
<dbReference type="FunFam" id="3.40.50.1000:FF:000055">
    <property type="entry name" value="Haloacid dehalogenase-like hydrolase family protein"/>
    <property type="match status" value="1"/>
</dbReference>
<dbReference type="GO" id="GO:0006114">
    <property type="term" value="P:glycerol biosynthetic process"/>
    <property type="evidence" value="ECO:0007669"/>
    <property type="project" value="UniProtKB-ARBA"/>
</dbReference>
<evidence type="ECO:0000256" key="6">
    <source>
        <dbReference type="ARBA" id="ARBA00048354"/>
    </source>
</evidence>
<dbReference type="EnsemblPlants" id="ORUFI08G08490.1">
    <property type="protein sequence ID" value="ORUFI08G08490.1"/>
    <property type="gene ID" value="ORUFI08G08490"/>
</dbReference>
<dbReference type="eggNOG" id="KOG2914">
    <property type="taxonomic scope" value="Eukaryota"/>
</dbReference>
<dbReference type="HOGENOM" id="CLU_045011_13_0_1"/>
<dbReference type="STRING" id="4529.A0A0E0QG72"/>
<evidence type="ECO:0000256" key="3">
    <source>
        <dbReference type="ARBA" id="ARBA00022801"/>
    </source>
</evidence>
<evidence type="ECO:0000313" key="9">
    <source>
        <dbReference type="EnsemblPlants" id="ORUFI08G08490.1"/>
    </source>
</evidence>
<dbReference type="Proteomes" id="UP000008022">
    <property type="component" value="Unassembled WGS sequence"/>
</dbReference>
<comment type="cofactor">
    <cofactor evidence="1">
        <name>Mg(2+)</name>
        <dbReference type="ChEBI" id="CHEBI:18420"/>
    </cofactor>
</comment>
<comment type="similarity">
    <text evidence="8">Belongs to the HAD-like hydrolase superfamily. DOG/GPP family.</text>
</comment>
<dbReference type="Gramene" id="ORUFI08G08490.1">
    <property type="protein sequence ID" value="ORUFI08G08490.1"/>
    <property type="gene ID" value="ORUFI08G08490"/>
</dbReference>
<dbReference type="SUPFAM" id="SSF56784">
    <property type="entry name" value="HAD-like"/>
    <property type="match status" value="1"/>
</dbReference>
<dbReference type="Gene3D" id="1.10.150.240">
    <property type="entry name" value="Putative phosphatase, domain 2"/>
    <property type="match status" value="1"/>
</dbReference>
<protein>
    <recommendedName>
        <fullName evidence="5">glycerol-1-phosphatase</fullName>
        <ecNumber evidence="5">3.1.3.21</ecNumber>
    </recommendedName>
</protein>
<keyword evidence="10" id="KW-1185">Reference proteome</keyword>
<dbReference type="PANTHER" id="PTHR18901">
    <property type="entry name" value="2-DEOXYGLUCOSE-6-PHOSPHATE PHOSPHATASE 2"/>
    <property type="match status" value="1"/>
</dbReference>
<evidence type="ECO:0000256" key="1">
    <source>
        <dbReference type="ARBA" id="ARBA00001946"/>
    </source>
</evidence>
<keyword evidence="4" id="KW-0460">Magnesium</keyword>
<dbReference type="OMA" id="IWCPHPG"/>
<evidence type="ECO:0000313" key="10">
    <source>
        <dbReference type="Proteomes" id="UP000008022"/>
    </source>
</evidence>
<comment type="catalytic activity">
    <reaction evidence="6">
        <text>sn-glycerol 3-phosphate + H2O = glycerol + phosphate</text>
        <dbReference type="Rhea" id="RHEA:66372"/>
        <dbReference type="ChEBI" id="CHEBI:15377"/>
        <dbReference type="ChEBI" id="CHEBI:17754"/>
        <dbReference type="ChEBI" id="CHEBI:43474"/>
        <dbReference type="ChEBI" id="CHEBI:57597"/>
        <dbReference type="EC" id="3.1.3.21"/>
    </reaction>
</comment>
<evidence type="ECO:0000256" key="4">
    <source>
        <dbReference type="ARBA" id="ARBA00022842"/>
    </source>
</evidence>
<name>A0A0E0QG72_ORYRU</name>
<keyword evidence="2" id="KW-0479">Metal-binding</keyword>
<evidence type="ECO:0000256" key="2">
    <source>
        <dbReference type="ARBA" id="ARBA00022723"/>
    </source>
</evidence>
<evidence type="ECO:0000256" key="8">
    <source>
        <dbReference type="ARBA" id="ARBA00061496"/>
    </source>
</evidence>
<evidence type="ECO:0000256" key="5">
    <source>
        <dbReference type="ARBA" id="ARBA00038981"/>
    </source>
</evidence>
<organism evidence="9 10">
    <name type="scientific">Oryza rufipogon</name>
    <name type="common">Brownbeard rice</name>
    <name type="synonym">Asian wild rice</name>
    <dbReference type="NCBI Taxonomy" id="4529"/>
    <lineage>
        <taxon>Eukaryota</taxon>
        <taxon>Viridiplantae</taxon>
        <taxon>Streptophyta</taxon>
        <taxon>Embryophyta</taxon>
        <taxon>Tracheophyta</taxon>
        <taxon>Spermatophyta</taxon>
        <taxon>Magnoliopsida</taxon>
        <taxon>Liliopsida</taxon>
        <taxon>Poales</taxon>
        <taxon>Poaceae</taxon>
        <taxon>BOP clade</taxon>
        <taxon>Oryzoideae</taxon>
        <taxon>Oryzeae</taxon>
        <taxon>Oryzinae</taxon>
        <taxon>Oryza</taxon>
    </lineage>
</organism>
<dbReference type="GO" id="GO:0046872">
    <property type="term" value="F:metal ion binding"/>
    <property type="evidence" value="ECO:0007669"/>
    <property type="project" value="UniProtKB-KW"/>
</dbReference>
<dbReference type="InterPro" id="IPR023214">
    <property type="entry name" value="HAD_sf"/>
</dbReference>
<dbReference type="Gene3D" id="3.40.50.1000">
    <property type="entry name" value="HAD superfamily/HAD-like"/>
    <property type="match status" value="1"/>
</dbReference>
<dbReference type="GO" id="GO:0043136">
    <property type="term" value="F:sn-glycerol 3-phosphatase activity"/>
    <property type="evidence" value="ECO:0007669"/>
    <property type="project" value="TreeGrafter"/>
</dbReference>
<keyword evidence="3" id="KW-0378">Hydrolase</keyword>
<dbReference type="NCBIfam" id="TIGR01509">
    <property type="entry name" value="HAD-SF-IA-v3"/>
    <property type="match status" value="1"/>
</dbReference>
<dbReference type="SFLD" id="SFLDG01129">
    <property type="entry name" value="C1.5:_HAD__Beta-PGM__Phosphata"/>
    <property type="match status" value="1"/>
</dbReference>
<reference evidence="10" key="1">
    <citation type="submission" date="2013-06" db="EMBL/GenBank/DDBJ databases">
        <authorList>
            <person name="Zhao Q."/>
        </authorList>
    </citation>
    <scope>NUCLEOTIDE SEQUENCE</scope>
    <source>
        <strain evidence="10">cv. W1943</strain>
    </source>
</reference>
<dbReference type="SFLD" id="SFLDS00003">
    <property type="entry name" value="Haloacid_Dehalogenase"/>
    <property type="match status" value="1"/>
</dbReference>
<evidence type="ECO:0000256" key="7">
    <source>
        <dbReference type="ARBA" id="ARBA00049369"/>
    </source>
</evidence>
<dbReference type="AlphaFoldDB" id="A0A0E0QG72"/>
<sequence length="271" mass="29692">MASAADEGNAAAPRAAVSHVIFDMDGLLLGLSLSSDDSVSYAHSMVSFFAFLVAPIWMELDTEGFYTEVQEKILARYGKVFDWSLKAKMMGKKATESARIFVDECGLDGLLTPEQFLEERESMLQELFPSCAVLPGVLRLIHHLHANGVPMAVATGSHKRHFALKTQNHKEMFTLMHHVVMGDDPDVKTGKPSPDIFLAAMRRFEGNIEPSNCLVFEDAPSGVAAAKNAGMYAVMVPDSRLDVSYHKGADQVLSSLLDFKPGEWGLPPFTD</sequence>
<comment type="catalytic activity">
    <reaction evidence="7">
        <text>sn-glycerol 1-phosphate + H2O = glycerol + phosphate</text>
        <dbReference type="Rhea" id="RHEA:46084"/>
        <dbReference type="ChEBI" id="CHEBI:15377"/>
        <dbReference type="ChEBI" id="CHEBI:17754"/>
        <dbReference type="ChEBI" id="CHEBI:43474"/>
        <dbReference type="ChEBI" id="CHEBI:57685"/>
        <dbReference type="EC" id="3.1.3.21"/>
    </reaction>
</comment>
<dbReference type="InterPro" id="IPR036412">
    <property type="entry name" value="HAD-like_sf"/>
</dbReference>
<proteinExistence type="inferred from homology"/>
<accession>A0A0E0QG72</accession>
<dbReference type="Pfam" id="PF00702">
    <property type="entry name" value="Hydrolase"/>
    <property type="match status" value="1"/>
</dbReference>